<proteinExistence type="predicted"/>
<dbReference type="InterPro" id="IPR043502">
    <property type="entry name" value="DNA/RNA_pol_sf"/>
</dbReference>
<organism evidence="2 3">
    <name type="scientific">Ustilago hordei</name>
    <name type="common">Barley covered smut fungus</name>
    <dbReference type="NCBI Taxonomy" id="120017"/>
    <lineage>
        <taxon>Eukaryota</taxon>
        <taxon>Fungi</taxon>
        <taxon>Dikarya</taxon>
        <taxon>Basidiomycota</taxon>
        <taxon>Ustilaginomycotina</taxon>
        <taxon>Ustilaginomycetes</taxon>
        <taxon>Ustilaginales</taxon>
        <taxon>Ustilaginaceae</taxon>
        <taxon>Ustilago</taxon>
    </lineage>
</organism>
<comment type="caution">
    <text evidence="2">The sequence shown here is derived from an EMBL/GenBank/DDBJ whole genome shotgun (WGS) entry which is preliminary data.</text>
</comment>
<sequence length="144" mass="16713">MVLVLSARLDWEIDSIDVKQAYLNANLEHDIYLKPPEGTTIPHGKVYKLVKSLYGLKQSGWEWYKEMDSHLHHLGFFSVQGTPCVYSKGAGDEQVIIIVYVDDMLITAPHRYQIDMVKQSIIDKWKIENTRPVKEFLKIKITHD</sequence>
<dbReference type="Pfam" id="PF07727">
    <property type="entry name" value="RVT_2"/>
    <property type="match status" value="1"/>
</dbReference>
<dbReference type="AlphaFoldDB" id="I2G2E8"/>
<protein>
    <recommendedName>
        <fullName evidence="1">Reverse transcriptase Ty1/copia-type domain-containing protein</fullName>
    </recommendedName>
</protein>
<keyword evidence="3" id="KW-1185">Reference proteome</keyword>
<reference evidence="2 3" key="1">
    <citation type="journal article" date="2012" name="Plant Cell">
        <title>Genome comparison of barley and maize smut fungi reveals targeted loss of RNA silencing components and species-specific presence of transposable elements.</title>
        <authorList>
            <person name="Laurie J.D."/>
            <person name="Ali S."/>
            <person name="Linning R."/>
            <person name="Mannhaupt G."/>
            <person name="Wong P."/>
            <person name="Gueldener U."/>
            <person name="Muensterkoetter M."/>
            <person name="Moore R."/>
            <person name="Kahmann R."/>
            <person name="Bakkeren G."/>
            <person name="Schirawski J."/>
        </authorList>
    </citation>
    <scope>NUCLEOTIDE SEQUENCE [LARGE SCALE GENOMIC DNA]</scope>
    <source>
        <strain evidence="3">Uh4875-4</strain>
    </source>
</reference>
<evidence type="ECO:0000313" key="2">
    <source>
        <dbReference type="EMBL" id="CCF53341.1"/>
    </source>
</evidence>
<gene>
    <name evidence="2" type="ORF">UHOR_15873</name>
</gene>
<dbReference type="STRING" id="1128400.I2G2E8"/>
<dbReference type="InterPro" id="IPR013103">
    <property type="entry name" value="RVT_2"/>
</dbReference>
<dbReference type="eggNOG" id="KOG0017">
    <property type="taxonomic scope" value="Eukaryota"/>
</dbReference>
<dbReference type="EMBL" id="CAGI01000181">
    <property type="protein sequence ID" value="CCF53341.1"/>
    <property type="molecule type" value="Genomic_DNA"/>
</dbReference>
<dbReference type="OrthoDB" id="2796020at2759"/>
<feature type="domain" description="Reverse transcriptase Ty1/copia-type" evidence="1">
    <location>
        <begin position="2"/>
        <end position="143"/>
    </location>
</feature>
<dbReference type="Proteomes" id="UP000006174">
    <property type="component" value="Unassembled WGS sequence"/>
</dbReference>
<evidence type="ECO:0000313" key="3">
    <source>
        <dbReference type="Proteomes" id="UP000006174"/>
    </source>
</evidence>
<dbReference type="OMA" id="EDLECWQ"/>
<evidence type="ECO:0000259" key="1">
    <source>
        <dbReference type="Pfam" id="PF07727"/>
    </source>
</evidence>
<name>I2G2E8_USTHO</name>
<dbReference type="SUPFAM" id="SSF56672">
    <property type="entry name" value="DNA/RNA polymerases"/>
    <property type="match status" value="1"/>
</dbReference>
<accession>I2G2E8</accession>
<dbReference type="HOGENOM" id="CLU_001650_10_2_1"/>